<accession>S6B520</accession>
<dbReference type="Proteomes" id="UP000015559">
    <property type="component" value="Chromosome"/>
</dbReference>
<keyword evidence="4" id="KW-1185">Reference proteome</keyword>
<organism evidence="3 4">
    <name type="scientific">Sulfuricella denitrificans (strain DSM 22764 / NBRC 105220 / skB26)</name>
    <dbReference type="NCBI Taxonomy" id="1163617"/>
    <lineage>
        <taxon>Bacteria</taxon>
        <taxon>Pseudomonadati</taxon>
        <taxon>Pseudomonadota</taxon>
        <taxon>Betaproteobacteria</taxon>
        <taxon>Nitrosomonadales</taxon>
        <taxon>Sulfuricellaceae</taxon>
        <taxon>Sulfuricella</taxon>
    </lineage>
</organism>
<dbReference type="RefSeq" id="WP_009204854.1">
    <property type="nucleotide sequence ID" value="NC_022357.1"/>
</dbReference>
<dbReference type="OrthoDB" id="9912076at2"/>
<feature type="region of interest" description="Disordered" evidence="1">
    <location>
        <begin position="1"/>
        <end position="26"/>
    </location>
</feature>
<protein>
    <submittedName>
        <fullName evidence="3">Uncharacterized protein</fullName>
    </submittedName>
</protein>
<evidence type="ECO:0000313" key="3">
    <source>
        <dbReference type="EMBL" id="BAN35662.1"/>
    </source>
</evidence>
<dbReference type="AlphaFoldDB" id="S6B520"/>
<dbReference type="HOGENOM" id="CLU_2144574_0_0_4"/>
<proteinExistence type="predicted"/>
<evidence type="ECO:0000256" key="1">
    <source>
        <dbReference type="SAM" id="MobiDB-lite"/>
    </source>
</evidence>
<gene>
    <name evidence="3" type="ORF">SCD_n01851</name>
</gene>
<keyword evidence="2" id="KW-0812">Transmembrane</keyword>
<name>S6B520_SULDS</name>
<keyword evidence="2" id="KW-1133">Transmembrane helix</keyword>
<evidence type="ECO:0000313" key="4">
    <source>
        <dbReference type="Proteomes" id="UP000015559"/>
    </source>
</evidence>
<evidence type="ECO:0000256" key="2">
    <source>
        <dbReference type="SAM" id="Phobius"/>
    </source>
</evidence>
<dbReference type="EMBL" id="AP013066">
    <property type="protein sequence ID" value="BAN35662.1"/>
    <property type="molecule type" value="Genomic_DNA"/>
</dbReference>
<dbReference type="KEGG" id="sdr:SCD_n01851"/>
<feature type="transmembrane region" description="Helical" evidence="2">
    <location>
        <begin position="30"/>
        <end position="57"/>
    </location>
</feature>
<dbReference type="STRING" id="1163617.SCD_n01851"/>
<reference evidence="3 4" key="1">
    <citation type="journal article" date="2012" name="Appl. Environ. Microbiol.">
        <title>Draft genome sequence of a psychrotolerant sulfur-oxidizing bacterium, Sulfuricella denitrificans skB26, and proteomic insights into cold adaptation.</title>
        <authorList>
            <person name="Watanabe T."/>
            <person name="Kojima H."/>
            <person name="Fukui M."/>
        </authorList>
    </citation>
    <scope>NUCLEOTIDE SEQUENCE [LARGE SCALE GENOMIC DNA]</scope>
    <source>
        <strain evidence="4">skB26</strain>
    </source>
</reference>
<keyword evidence="2" id="KW-0472">Membrane</keyword>
<sequence>MRVKSEFEGEAGVIGQAGQRRKQGGRTSQVAIAAIVALRLVCGGGVMVAIMASMMILHPGLHCWRRSVIVSAERHPGRGKTLQWKPQQQKAEYEIAQAVPHNFLDIDFLVRL</sequence>